<evidence type="ECO:0000313" key="1">
    <source>
        <dbReference type="EMBL" id="RDX70293.1"/>
    </source>
</evidence>
<dbReference type="AlphaFoldDB" id="A0A371EW99"/>
<feature type="non-terminal residue" evidence="1">
    <location>
        <position position="1"/>
    </location>
</feature>
<dbReference type="EMBL" id="QJKJ01011754">
    <property type="protein sequence ID" value="RDX70293.1"/>
    <property type="molecule type" value="Genomic_DNA"/>
</dbReference>
<accession>A0A371EW99</accession>
<gene>
    <name evidence="1" type="ORF">CR513_50483</name>
</gene>
<protein>
    <submittedName>
        <fullName evidence="1">Uncharacterized protein</fullName>
    </submittedName>
</protein>
<keyword evidence="2" id="KW-1185">Reference proteome</keyword>
<proteinExistence type="predicted"/>
<organism evidence="1 2">
    <name type="scientific">Mucuna pruriens</name>
    <name type="common">Velvet bean</name>
    <name type="synonym">Dolichos pruriens</name>
    <dbReference type="NCBI Taxonomy" id="157652"/>
    <lineage>
        <taxon>Eukaryota</taxon>
        <taxon>Viridiplantae</taxon>
        <taxon>Streptophyta</taxon>
        <taxon>Embryophyta</taxon>
        <taxon>Tracheophyta</taxon>
        <taxon>Spermatophyta</taxon>
        <taxon>Magnoliopsida</taxon>
        <taxon>eudicotyledons</taxon>
        <taxon>Gunneridae</taxon>
        <taxon>Pentapetalae</taxon>
        <taxon>rosids</taxon>
        <taxon>fabids</taxon>
        <taxon>Fabales</taxon>
        <taxon>Fabaceae</taxon>
        <taxon>Papilionoideae</taxon>
        <taxon>50 kb inversion clade</taxon>
        <taxon>NPAAA clade</taxon>
        <taxon>indigoferoid/millettioid clade</taxon>
        <taxon>Phaseoleae</taxon>
        <taxon>Mucuna</taxon>
    </lineage>
</organism>
<sequence length="84" mass="9357">MQYGSDFCSVPSFSSAMIMVPALCSATTKVPAPHLHNTLSVEAFNLSLSRWSTSWNATTLTQQMDENREAKWGHALRKTFISFS</sequence>
<evidence type="ECO:0000313" key="2">
    <source>
        <dbReference type="Proteomes" id="UP000257109"/>
    </source>
</evidence>
<comment type="caution">
    <text evidence="1">The sequence shown here is derived from an EMBL/GenBank/DDBJ whole genome shotgun (WGS) entry which is preliminary data.</text>
</comment>
<name>A0A371EW99_MUCPR</name>
<reference evidence="1" key="1">
    <citation type="submission" date="2018-05" db="EMBL/GenBank/DDBJ databases">
        <title>Draft genome of Mucuna pruriens seed.</title>
        <authorList>
            <person name="Nnadi N.E."/>
            <person name="Vos R."/>
            <person name="Hasami M.H."/>
            <person name="Devisetty U.K."/>
            <person name="Aguiy J.C."/>
        </authorList>
    </citation>
    <scope>NUCLEOTIDE SEQUENCE [LARGE SCALE GENOMIC DNA]</scope>
    <source>
        <strain evidence="1">JCA_2017</strain>
    </source>
</reference>
<dbReference type="Proteomes" id="UP000257109">
    <property type="component" value="Unassembled WGS sequence"/>
</dbReference>
<feature type="non-terminal residue" evidence="1">
    <location>
        <position position="84"/>
    </location>
</feature>